<keyword evidence="4" id="KW-1185">Reference proteome</keyword>
<dbReference type="PANTHER" id="PTHR12449">
    <property type="entry name" value="DEATH DOMAIN-CONTAINING PROTEIN"/>
    <property type="match status" value="1"/>
</dbReference>
<dbReference type="Proteomes" id="UP000466442">
    <property type="component" value="Unassembled WGS sequence"/>
</dbReference>
<feature type="region of interest" description="Disordered" evidence="1">
    <location>
        <begin position="201"/>
        <end position="288"/>
    </location>
</feature>
<dbReference type="InterPro" id="IPR056549">
    <property type="entry name" value="HTH_NOL4"/>
</dbReference>
<sequence length="358" mass="40733">MEKYRRILSTMKGEIRNSADNSKFRFWMRSKGFRIGDDDQLLVVSPSGVGYKRVAVVEEFYDIIYGVHVADVGGKSGFHAGQKKTYRAVTERYAFLPREAVTKFLLGCAECQRRVDTEMTPLSSRYHASTVPDYLPINLTTKNCVIRLTVPNFKNDWSSTPTKRMRMSSSSEDVSPIDDISPISTDDSLCVARRHVKQGMSLKRKAEMRVSPDPEVDEEVNGRNGDTRPDAEDMWSYNLVKKQASTPQRDLSSPLQESGSVHDETSSSGNKDDDDDDEEDDLKAPHHDSERLKAFNMFVRLFVDENLDRCVPISRQPKEKEKCKQKSVKFLIRVVSVRVRTATRVIQPSKVPISKNKK</sequence>
<accession>A0A8S9WL82</accession>
<feature type="domain" description="Nucleolar protein 4 helical" evidence="2">
    <location>
        <begin position="290"/>
        <end position="330"/>
    </location>
</feature>
<reference evidence="3" key="1">
    <citation type="journal article" date="2021" name="Mol. Ecol. Resour.">
        <title>Apolygus lucorum genome provides insights into omnivorousness and mesophyll feeding.</title>
        <authorList>
            <person name="Liu Y."/>
            <person name="Liu H."/>
            <person name="Wang H."/>
            <person name="Huang T."/>
            <person name="Liu B."/>
            <person name="Yang B."/>
            <person name="Yin L."/>
            <person name="Li B."/>
            <person name="Zhang Y."/>
            <person name="Zhang S."/>
            <person name="Jiang F."/>
            <person name="Zhang X."/>
            <person name="Ren Y."/>
            <person name="Wang B."/>
            <person name="Wang S."/>
            <person name="Lu Y."/>
            <person name="Wu K."/>
            <person name="Fan W."/>
            <person name="Wang G."/>
        </authorList>
    </citation>
    <scope>NUCLEOTIDE SEQUENCE</scope>
    <source>
        <strain evidence="3">12Hb</strain>
    </source>
</reference>
<protein>
    <recommendedName>
        <fullName evidence="2">Nucleolar protein 4 helical domain-containing protein</fullName>
    </recommendedName>
</protein>
<feature type="compositionally biased region" description="Polar residues" evidence="1">
    <location>
        <begin position="243"/>
        <end position="259"/>
    </location>
</feature>
<dbReference type="Pfam" id="PF23079">
    <property type="entry name" value="HTH_NOL4_2nd"/>
    <property type="match status" value="1"/>
</dbReference>
<organism evidence="3 4">
    <name type="scientific">Apolygus lucorum</name>
    <name type="common">Small green plant bug</name>
    <name type="synonym">Lygocoris lucorum</name>
    <dbReference type="NCBI Taxonomy" id="248454"/>
    <lineage>
        <taxon>Eukaryota</taxon>
        <taxon>Metazoa</taxon>
        <taxon>Ecdysozoa</taxon>
        <taxon>Arthropoda</taxon>
        <taxon>Hexapoda</taxon>
        <taxon>Insecta</taxon>
        <taxon>Pterygota</taxon>
        <taxon>Neoptera</taxon>
        <taxon>Paraneoptera</taxon>
        <taxon>Hemiptera</taxon>
        <taxon>Heteroptera</taxon>
        <taxon>Panheteroptera</taxon>
        <taxon>Cimicomorpha</taxon>
        <taxon>Miridae</taxon>
        <taxon>Mirini</taxon>
        <taxon>Apolygus</taxon>
    </lineage>
</organism>
<evidence type="ECO:0000256" key="1">
    <source>
        <dbReference type="SAM" id="MobiDB-lite"/>
    </source>
</evidence>
<dbReference type="InterPro" id="IPR039788">
    <property type="entry name" value="NOL4/NOL4L"/>
</dbReference>
<gene>
    <name evidence="3" type="ORF">GE061_008613</name>
</gene>
<dbReference type="OrthoDB" id="10047222at2759"/>
<feature type="region of interest" description="Disordered" evidence="1">
    <location>
        <begin position="159"/>
        <end position="181"/>
    </location>
</feature>
<comment type="caution">
    <text evidence="3">The sequence shown here is derived from an EMBL/GenBank/DDBJ whole genome shotgun (WGS) entry which is preliminary data.</text>
</comment>
<dbReference type="AlphaFoldDB" id="A0A8S9WL82"/>
<evidence type="ECO:0000313" key="3">
    <source>
        <dbReference type="EMBL" id="KAF6197647.1"/>
    </source>
</evidence>
<evidence type="ECO:0000259" key="2">
    <source>
        <dbReference type="Pfam" id="PF23079"/>
    </source>
</evidence>
<proteinExistence type="predicted"/>
<dbReference type="EMBL" id="WIXP02000017">
    <property type="protein sequence ID" value="KAF6197647.1"/>
    <property type="molecule type" value="Genomic_DNA"/>
</dbReference>
<dbReference type="PANTHER" id="PTHR12449:SF22">
    <property type="entry name" value="NUCLEOLAR PROTEIN 4"/>
    <property type="match status" value="1"/>
</dbReference>
<name>A0A8S9WL82_APOLU</name>
<evidence type="ECO:0000313" key="4">
    <source>
        <dbReference type="Proteomes" id="UP000466442"/>
    </source>
</evidence>
<feature type="compositionally biased region" description="Acidic residues" evidence="1">
    <location>
        <begin position="272"/>
        <end position="281"/>
    </location>
</feature>
<feature type="compositionally biased region" description="Low complexity" evidence="1">
    <location>
        <begin position="168"/>
        <end position="181"/>
    </location>
</feature>